<proteinExistence type="predicted"/>
<evidence type="ECO:0000313" key="2">
    <source>
        <dbReference type="EMBL" id="KAG5463178.1"/>
    </source>
</evidence>
<protein>
    <submittedName>
        <fullName evidence="2">Uncharacterized protein</fullName>
    </submittedName>
</protein>
<gene>
    <name evidence="2" type="ORF">BJ554DRAFT_1254</name>
</gene>
<reference evidence="2 3" key="1">
    <citation type="journal article" name="Sci. Rep.">
        <title>Genome-scale phylogenetic analyses confirm Olpidium as the closest living zoosporic fungus to the non-flagellated, terrestrial fungi.</title>
        <authorList>
            <person name="Chang Y."/>
            <person name="Rochon D."/>
            <person name="Sekimoto S."/>
            <person name="Wang Y."/>
            <person name="Chovatia M."/>
            <person name="Sandor L."/>
            <person name="Salamov A."/>
            <person name="Grigoriev I.V."/>
            <person name="Stajich J.E."/>
            <person name="Spatafora J.W."/>
        </authorList>
    </citation>
    <scope>NUCLEOTIDE SEQUENCE [LARGE SCALE GENOMIC DNA]</scope>
    <source>
        <strain evidence="2">S191</strain>
    </source>
</reference>
<evidence type="ECO:0000256" key="1">
    <source>
        <dbReference type="SAM" id="MobiDB-lite"/>
    </source>
</evidence>
<dbReference type="AlphaFoldDB" id="A0A8H8DLZ0"/>
<keyword evidence="3" id="KW-1185">Reference proteome</keyword>
<accession>A0A8H8DLZ0</accession>
<dbReference type="EMBL" id="JAEFCI010001024">
    <property type="protein sequence ID" value="KAG5463178.1"/>
    <property type="molecule type" value="Genomic_DNA"/>
</dbReference>
<sequence length="212" mass="23528">MPLARPRCLSLDLEAFRSTSRPLARSQYPSLDLGVPQLASMYSPLLPIERSPNRGGAKYVKPLAPPSSNKPKKPWPEPHHQQHVQYLLNTRVLLATGSTTFALVFGRAPTLPDADPAQTKRADLMSLTDISERFRLLNEPQGFSKAKKVNANDRGGRKKNPLALSLSLVLSRTPRAICRFRSVRSRLLFFYLSSWPKKQLGPTCPRSGDSGG</sequence>
<name>A0A8H8DLZ0_9FUNG</name>
<feature type="region of interest" description="Disordered" evidence="1">
    <location>
        <begin position="53"/>
        <end position="80"/>
    </location>
</feature>
<comment type="caution">
    <text evidence="2">The sequence shown here is derived from an EMBL/GenBank/DDBJ whole genome shotgun (WGS) entry which is preliminary data.</text>
</comment>
<dbReference type="Proteomes" id="UP000673691">
    <property type="component" value="Unassembled WGS sequence"/>
</dbReference>
<evidence type="ECO:0000313" key="3">
    <source>
        <dbReference type="Proteomes" id="UP000673691"/>
    </source>
</evidence>
<organism evidence="2 3">
    <name type="scientific">Olpidium bornovanus</name>
    <dbReference type="NCBI Taxonomy" id="278681"/>
    <lineage>
        <taxon>Eukaryota</taxon>
        <taxon>Fungi</taxon>
        <taxon>Fungi incertae sedis</taxon>
        <taxon>Olpidiomycota</taxon>
        <taxon>Olpidiomycotina</taxon>
        <taxon>Olpidiomycetes</taxon>
        <taxon>Olpidiales</taxon>
        <taxon>Olpidiaceae</taxon>
        <taxon>Olpidium</taxon>
    </lineage>
</organism>